<evidence type="ECO:0000256" key="5">
    <source>
        <dbReference type="PROSITE-ProRule" id="PRU00561"/>
    </source>
</evidence>
<dbReference type="Gene3D" id="1.25.10.10">
    <property type="entry name" value="Leucine-rich Repeat Variant"/>
    <property type="match status" value="1"/>
</dbReference>
<feature type="repeat" description="ARM" evidence="4">
    <location>
        <begin position="130"/>
        <end position="172"/>
    </location>
</feature>
<dbReference type="EMBL" id="JATAAI010000006">
    <property type="protein sequence ID" value="KAK1745066.1"/>
    <property type="molecule type" value="Genomic_DNA"/>
</dbReference>
<accession>A0AAD8YH40</accession>
<name>A0AAD8YH40_9STRA</name>
<comment type="similarity">
    <text evidence="1">Belongs to the importin alpha family.</text>
</comment>
<dbReference type="InterPro" id="IPR016024">
    <property type="entry name" value="ARM-type_fold"/>
</dbReference>
<comment type="caution">
    <text evidence="8">The sequence shown here is derived from an EMBL/GenBank/DDBJ whole genome shotgun (WGS) entry which is preliminary data.</text>
</comment>
<dbReference type="SMART" id="SM00185">
    <property type="entry name" value="ARM"/>
    <property type="match status" value="6"/>
</dbReference>
<evidence type="ECO:0000313" key="9">
    <source>
        <dbReference type="Proteomes" id="UP001224775"/>
    </source>
</evidence>
<dbReference type="Proteomes" id="UP001224775">
    <property type="component" value="Unassembled WGS sequence"/>
</dbReference>
<dbReference type="PROSITE" id="PS51214">
    <property type="entry name" value="IBB"/>
    <property type="match status" value="1"/>
</dbReference>
<evidence type="ECO:0000256" key="2">
    <source>
        <dbReference type="ARBA" id="ARBA00022448"/>
    </source>
</evidence>
<feature type="domain" description="IBB" evidence="7">
    <location>
        <begin position="1"/>
        <end position="55"/>
    </location>
</feature>
<feature type="compositionally biased region" description="Basic and acidic residues" evidence="6">
    <location>
        <begin position="1"/>
        <end position="23"/>
    </location>
</feature>
<dbReference type="GO" id="GO:0006606">
    <property type="term" value="P:protein import into nucleus"/>
    <property type="evidence" value="ECO:0007669"/>
    <property type="project" value="InterPro"/>
</dbReference>
<sequence length="419" mass="45903">MINNNRDDRRSQFKKGIDADESRRRRTETTISLRKSKKDEGIAKRRARVMAPATMMANDISSSSAPVVYGHSKRDKVFTTQDIPSLMEQLHEIQQSGVMDGDKLKSIAQAFRKIMSVENNPPVHEVLNSGALPYLINMLSLTDKPLVQFEAAWALTNIASTDQTAAIVDAGAIPALVQLLTSASADVREQSAWCLGNIAGDSTALRDVVLAANAMQPLILNIIKPESTSLFSNCVWALSNFCRGKPQPAISQVESAIPAIVDILRGDNEDAKVDALWALSYISDGGEEHIDAVLQCNVAPLLVEILGEESRMLTPALRTVGNIVTGNDKQTQAMLDADLLHKMQFLLNHERRLIKKEACWVLSNVAAGTEKQIGSVLGRYGCMAHVAEMAEHATWEVRKEAIGLSQMLRPVGTSFMFNL</sequence>
<evidence type="ECO:0000313" key="8">
    <source>
        <dbReference type="EMBL" id="KAK1745066.1"/>
    </source>
</evidence>
<organism evidence="8 9">
    <name type="scientific">Skeletonema marinoi</name>
    <dbReference type="NCBI Taxonomy" id="267567"/>
    <lineage>
        <taxon>Eukaryota</taxon>
        <taxon>Sar</taxon>
        <taxon>Stramenopiles</taxon>
        <taxon>Ochrophyta</taxon>
        <taxon>Bacillariophyta</taxon>
        <taxon>Coscinodiscophyceae</taxon>
        <taxon>Thalassiosirophycidae</taxon>
        <taxon>Thalassiosirales</taxon>
        <taxon>Skeletonemataceae</taxon>
        <taxon>Skeletonema</taxon>
        <taxon>Skeletonema marinoi-dohrnii complex</taxon>
    </lineage>
</organism>
<evidence type="ECO:0000259" key="7">
    <source>
        <dbReference type="PROSITE" id="PS51214"/>
    </source>
</evidence>
<feature type="repeat" description="ARM" evidence="4">
    <location>
        <begin position="171"/>
        <end position="213"/>
    </location>
</feature>
<keyword evidence="2 5" id="KW-0813">Transport</keyword>
<dbReference type="SUPFAM" id="SSF48371">
    <property type="entry name" value="ARM repeat"/>
    <property type="match status" value="1"/>
</dbReference>
<evidence type="ECO:0000256" key="3">
    <source>
        <dbReference type="ARBA" id="ARBA00022927"/>
    </source>
</evidence>
<reference evidence="8" key="1">
    <citation type="submission" date="2023-06" db="EMBL/GenBank/DDBJ databases">
        <title>Survivors Of The Sea: Transcriptome response of Skeletonema marinoi to long-term dormancy.</title>
        <authorList>
            <person name="Pinder M.I.M."/>
            <person name="Kourtchenko O."/>
            <person name="Robertson E.K."/>
            <person name="Larsson T."/>
            <person name="Maumus F."/>
            <person name="Osuna-Cruz C.M."/>
            <person name="Vancaester E."/>
            <person name="Stenow R."/>
            <person name="Vandepoele K."/>
            <person name="Ploug H."/>
            <person name="Bruchert V."/>
            <person name="Godhe A."/>
            <person name="Topel M."/>
        </authorList>
    </citation>
    <scope>NUCLEOTIDE SEQUENCE</scope>
    <source>
        <strain evidence="8">R05AC</strain>
    </source>
</reference>
<evidence type="ECO:0000256" key="4">
    <source>
        <dbReference type="PROSITE-ProRule" id="PRU00259"/>
    </source>
</evidence>
<protein>
    <submittedName>
        <fullName evidence="8">Importin alpha family protein</fullName>
    </submittedName>
</protein>
<dbReference type="Pfam" id="PF00514">
    <property type="entry name" value="Arm"/>
    <property type="match status" value="2"/>
</dbReference>
<dbReference type="Pfam" id="PF01749">
    <property type="entry name" value="IBB"/>
    <property type="match status" value="1"/>
</dbReference>
<dbReference type="PANTHER" id="PTHR23316">
    <property type="entry name" value="IMPORTIN ALPHA"/>
    <property type="match status" value="1"/>
</dbReference>
<dbReference type="GO" id="GO:0061608">
    <property type="term" value="F:nuclear import signal receptor activity"/>
    <property type="evidence" value="ECO:0007669"/>
    <property type="project" value="InterPro"/>
</dbReference>
<dbReference type="InterPro" id="IPR002652">
    <property type="entry name" value="Importin-a_IBB"/>
</dbReference>
<keyword evidence="9" id="KW-1185">Reference proteome</keyword>
<gene>
    <name evidence="8" type="ORF">QTG54_004357</name>
</gene>
<dbReference type="Gene3D" id="1.20.5.690">
    <property type="entry name" value="Importin-alpha, importin-beta-binding domain"/>
    <property type="match status" value="1"/>
</dbReference>
<dbReference type="InterPro" id="IPR000225">
    <property type="entry name" value="Armadillo"/>
</dbReference>
<evidence type="ECO:0000256" key="1">
    <source>
        <dbReference type="ARBA" id="ARBA00010394"/>
    </source>
</evidence>
<dbReference type="AlphaFoldDB" id="A0AAD8YH40"/>
<dbReference type="PROSITE" id="PS50176">
    <property type="entry name" value="ARM_REPEAT"/>
    <property type="match status" value="2"/>
</dbReference>
<evidence type="ECO:0000256" key="6">
    <source>
        <dbReference type="SAM" id="MobiDB-lite"/>
    </source>
</evidence>
<keyword evidence="3" id="KW-0653">Protein transport</keyword>
<dbReference type="InterPro" id="IPR036975">
    <property type="entry name" value="Importin-a_IBB_sf"/>
</dbReference>
<dbReference type="InterPro" id="IPR011989">
    <property type="entry name" value="ARM-like"/>
</dbReference>
<proteinExistence type="inferred from homology"/>
<feature type="region of interest" description="Disordered" evidence="6">
    <location>
        <begin position="1"/>
        <end position="45"/>
    </location>
</feature>